<sequence length="88" mass="9906">MLQAVCHRKIERWLDAATAVECPLSPRSGLSKGVFRLSKHRAFNPNSLARVMLLDSRQCTLNCRVFGIREGVIETSDIAALKLLKFCF</sequence>
<dbReference type="KEGG" id="jsv:CNX70_14090"/>
<dbReference type="AlphaFoldDB" id="A0A290WWB0"/>
<proteinExistence type="predicted"/>
<name>A0A290WWB0_9BURK</name>
<organism evidence="1 2">
    <name type="scientific">Janthinobacterium svalbardensis</name>
    <dbReference type="NCBI Taxonomy" id="368607"/>
    <lineage>
        <taxon>Bacteria</taxon>
        <taxon>Pseudomonadati</taxon>
        <taxon>Pseudomonadota</taxon>
        <taxon>Betaproteobacteria</taxon>
        <taxon>Burkholderiales</taxon>
        <taxon>Oxalobacteraceae</taxon>
        <taxon>Janthinobacterium</taxon>
    </lineage>
</organism>
<dbReference type="Proteomes" id="UP000218437">
    <property type="component" value="Chromosome"/>
</dbReference>
<protein>
    <submittedName>
        <fullName evidence="1">Uncharacterized protein</fullName>
    </submittedName>
</protein>
<accession>A0A290WWB0</accession>
<evidence type="ECO:0000313" key="1">
    <source>
        <dbReference type="EMBL" id="ATD61161.1"/>
    </source>
</evidence>
<dbReference type="EMBL" id="CP023422">
    <property type="protein sequence ID" value="ATD61161.1"/>
    <property type="molecule type" value="Genomic_DNA"/>
</dbReference>
<gene>
    <name evidence="1" type="ORF">CNX70_14090</name>
</gene>
<evidence type="ECO:0000313" key="2">
    <source>
        <dbReference type="Proteomes" id="UP000218437"/>
    </source>
</evidence>
<reference evidence="1 2" key="1">
    <citation type="submission" date="2017-09" db="EMBL/GenBank/DDBJ databases">
        <title>Complete genome sequence of Janthinobacterium svalbardensis PAMC 27463.</title>
        <authorList>
            <person name="Cho Y.-J."/>
            <person name="Cho A."/>
            <person name="Kim O.-S."/>
            <person name="Lee J.-I."/>
        </authorList>
    </citation>
    <scope>NUCLEOTIDE SEQUENCE [LARGE SCALE GENOMIC DNA]</scope>
    <source>
        <strain evidence="1 2">PAMC 27463</strain>
    </source>
</reference>
<keyword evidence="2" id="KW-1185">Reference proteome</keyword>